<dbReference type="InterPro" id="IPR013805">
    <property type="entry name" value="GrpE_CC"/>
</dbReference>
<comment type="subcellular location">
    <subcellularLocation>
        <location evidence="1 10">Cytoplasm</location>
    </subcellularLocation>
</comment>
<dbReference type="NCBIfam" id="NF010737">
    <property type="entry name" value="PRK14139.1"/>
    <property type="match status" value="1"/>
</dbReference>
<dbReference type="Gene3D" id="2.30.22.10">
    <property type="entry name" value="Head domain of nucleotide exchange factor GrpE"/>
    <property type="match status" value="1"/>
</dbReference>
<dbReference type="InterPro" id="IPR009012">
    <property type="entry name" value="GrpE_head"/>
</dbReference>
<feature type="compositionally biased region" description="Low complexity" evidence="13">
    <location>
        <begin position="17"/>
        <end position="29"/>
    </location>
</feature>
<dbReference type="GO" id="GO:0006457">
    <property type="term" value="P:protein folding"/>
    <property type="evidence" value="ECO:0007669"/>
    <property type="project" value="InterPro"/>
</dbReference>
<dbReference type="SUPFAM" id="SSF51064">
    <property type="entry name" value="Head domain of nucleotide exchange factor GrpE"/>
    <property type="match status" value="1"/>
</dbReference>
<reference evidence="14 16" key="1">
    <citation type="submission" date="2014-09" db="EMBL/GenBank/DDBJ databases">
        <title>Xanthomonadaceae 3.5X direct submission.</title>
        <authorList>
            <person name="Fang T."/>
            <person name="Wang H."/>
        </authorList>
    </citation>
    <scope>NUCLEOTIDE SEQUENCE [LARGE SCALE GENOMIC DNA]</scope>
    <source>
        <strain evidence="14 16">3.5X</strain>
    </source>
</reference>
<dbReference type="STRING" id="1543381.LF63_0108380"/>
<evidence type="ECO:0000313" key="16">
    <source>
        <dbReference type="Proteomes" id="UP000029708"/>
    </source>
</evidence>
<dbReference type="Gene3D" id="3.90.20.20">
    <property type="match status" value="1"/>
</dbReference>
<reference evidence="15 17" key="2">
    <citation type="submission" date="2020-08" db="EMBL/GenBank/DDBJ databases">
        <title>Genomic Encyclopedia of Type Strains, Phase IV (KMG-IV): sequencing the most valuable type-strain genomes for metagenomic binning, comparative biology and taxonomic classification.</title>
        <authorList>
            <person name="Goeker M."/>
        </authorList>
    </citation>
    <scope>NUCLEOTIDE SEQUENCE [LARGE SCALE GENOMIC DNA]</scope>
    <source>
        <strain evidence="15 17">DSM 107085</strain>
    </source>
</reference>
<dbReference type="EMBL" id="JROI01000010">
    <property type="protein sequence ID" value="KGI78448.1"/>
    <property type="molecule type" value="Genomic_DNA"/>
</dbReference>
<dbReference type="HAMAP" id="MF_01151">
    <property type="entry name" value="GrpE"/>
    <property type="match status" value="1"/>
</dbReference>
<dbReference type="GO" id="GO:0051082">
    <property type="term" value="F:unfolded protein binding"/>
    <property type="evidence" value="ECO:0007669"/>
    <property type="project" value="TreeGrafter"/>
</dbReference>
<evidence type="ECO:0000313" key="14">
    <source>
        <dbReference type="EMBL" id="KGI78448.1"/>
    </source>
</evidence>
<evidence type="ECO:0000313" key="17">
    <source>
        <dbReference type="Proteomes" id="UP000560000"/>
    </source>
</evidence>
<dbReference type="NCBIfam" id="NF010738">
    <property type="entry name" value="PRK14140.1"/>
    <property type="match status" value="1"/>
</dbReference>
<dbReference type="EMBL" id="JACHET010000001">
    <property type="protein sequence ID" value="MBB6183189.1"/>
    <property type="molecule type" value="Genomic_DNA"/>
</dbReference>
<dbReference type="PANTHER" id="PTHR21237">
    <property type="entry name" value="GRPE PROTEIN"/>
    <property type="match status" value="1"/>
</dbReference>
<proteinExistence type="inferred from homology"/>
<dbReference type="Pfam" id="PF01025">
    <property type="entry name" value="GrpE"/>
    <property type="match status" value="1"/>
</dbReference>
<dbReference type="GO" id="GO:0005829">
    <property type="term" value="C:cytosol"/>
    <property type="evidence" value="ECO:0007669"/>
    <property type="project" value="TreeGrafter"/>
</dbReference>
<dbReference type="NCBIfam" id="NF010748">
    <property type="entry name" value="PRK14150.1"/>
    <property type="match status" value="1"/>
</dbReference>
<evidence type="ECO:0000256" key="13">
    <source>
        <dbReference type="SAM" id="MobiDB-lite"/>
    </source>
</evidence>
<evidence type="ECO:0000256" key="9">
    <source>
        <dbReference type="ARBA" id="ARBA00076414"/>
    </source>
</evidence>
<dbReference type="NCBIfam" id="NF010745">
    <property type="entry name" value="PRK14147.1"/>
    <property type="match status" value="1"/>
</dbReference>
<dbReference type="PRINTS" id="PR00773">
    <property type="entry name" value="GRPEPROTEIN"/>
</dbReference>
<dbReference type="FunFam" id="2.30.22.10:FF:000001">
    <property type="entry name" value="Protein GrpE"/>
    <property type="match status" value="1"/>
</dbReference>
<dbReference type="CDD" id="cd00446">
    <property type="entry name" value="GrpE"/>
    <property type="match status" value="1"/>
</dbReference>
<dbReference type="InterPro" id="IPR000740">
    <property type="entry name" value="GrpE"/>
</dbReference>
<dbReference type="GO" id="GO:0051087">
    <property type="term" value="F:protein-folding chaperone binding"/>
    <property type="evidence" value="ECO:0007669"/>
    <property type="project" value="InterPro"/>
</dbReference>
<evidence type="ECO:0000256" key="10">
    <source>
        <dbReference type="HAMAP-Rule" id="MF_01151"/>
    </source>
</evidence>
<comment type="caution">
    <text evidence="14">The sequence shown here is derived from an EMBL/GenBank/DDBJ whole genome shotgun (WGS) entry which is preliminary data.</text>
</comment>
<dbReference type="GO" id="GO:0042803">
    <property type="term" value="F:protein homodimerization activity"/>
    <property type="evidence" value="ECO:0007669"/>
    <property type="project" value="InterPro"/>
</dbReference>
<name>A0A099CWT8_9GAMM</name>
<dbReference type="GO" id="GO:0000774">
    <property type="term" value="F:adenyl-nucleotide exchange factor activity"/>
    <property type="evidence" value="ECO:0007669"/>
    <property type="project" value="InterPro"/>
</dbReference>
<evidence type="ECO:0000256" key="5">
    <source>
        <dbReference type="ARBA" id="ARBA00023016"/>
    </source>
</evidence>
<protein>
    <recommendedName>
        <fullName evidence="8 10">Protein GrpE</fullName>
    </recommendedName>
    <alternativeName>
        <fullName evidence="9 10">HSP-70 cofactor</fullName>
    </alternativeName>
</protein>
<keyword evidence="4 10" id="KW-0963">Cytoplasm</keyword>
<dbReference type="OrthoDB" id="9789811at2"/>
<keyword evidence="5 10" id="KW-0346">Stress response</keyword>
<dbReference type="SUPFAM" id="SSF58014">
    <property type="entry name" value="Coiled-coil domain of nucleotide exchange factor GrpE"/>
    <property type="match status" value="1"/>
</dbReference>
<dbReference type="PANTHER" id="PTHR21237:SF23">
    <property type="entry name" value="GRPE PROTEIN HOMOLOG, MITOCHONDRIAL"/>
    <property type="match status" value="1"/>
</dbReference>
<evidence type="ECO:0000313" key="15">
    <source>
        <dbReference type="EMBL" id="MBB6183189.1"/>
    </source>
</evidence>
<evidence type="ECO:0000256" key="2">
    <source>
        <dbReference type="ARBA" id="ARBA00009054"/>
    </source>
</evidence>
<evidence type="ECO:0000256" key="4">
    <source>
        <dbReference type="ARBA" id="ARBA00022490"/>
    </source>
</evidence>
<gene>
    <name evidence="10" type="primary">grpE</name>
    <name evidence="15" type="ORF">HNQ86_000534</name>
    <name evidence="14" type="ORF">LF63_0108380</name>
</gene>
<comment type="function">
    <text evidence="7 10 11">Participates actively in the response to hyperosmotic and heat shock by preventing the aggregation of stress-denatured proteins, in association with DnaK and GrpE. It is the nucleotide exchange factor for DnaK and may function as a thermosensor. Unfolded proteins bind initially to DnaJ; upon interaction with the DnaJ-bound protein, DnaK hydrolyzes its bound ATP, resulting in the formation of a stable complex. GrpE releases ADP from DnaK; ATP binding to DnaK triggers the release of the substrate protein, thus completing the reaction cycle. Several rounds of ATP-dependent interactions between DnaJ, DnaK and GrpE are required for fully efficient folding.</text>
</comment>
<dbReference type="AlphaFoldDB" id="A0A099CWT8"/>
<evidence type="ECO:0000256" key="8">
    <source>
        <dbReference type="ARBA" id="ARBA00072274"/>
    </source>
</evidence>
<organism evidence="14 16">
    <name type="scientific">Oleiagrimonas soli</name>
    <dbReference type="NCBI Taxonomy" id="1543381"/>
    <lineage>
        <taxon>Bacteria</taxon>
        <taxon>Pseudomonadati</taxon>
        <taxon>Pseudomonadota</taxon>
        <taxon>Gammaproteobacteria</taxon>
        <taxon>Lysobacterales</taxon>
        <taxon>Rhodanobacteraceae</taxon>
        <taxon>Oleiagrimonas</taxon>
    </lineage>
</organism>
<sequence>MEDTKPNAPNAAPDQDASSAAAAQSGGESSLEELEALTAQLAEAERSVAEMRDTLLRERAEIENQRRRLQREVEQARRFANERVLSDLLPVCDSLEQGLAVQTEDVAPLREGMQLTLKSLLKVVEQNGLKMVDPLHQPFDPEQHQAMNMVETDQHAPDTVVAVLQKGYMLNDRLLRPALVAVAKAPGA</sequence>
<dbReference type="RefSeq" id="WP_043100997.1">
    <property type="nucleotide sequence ID" value="NZ_JACHET010000001.1"/>
</dbReference>
<evidence type="ECO:0000256" key="11">
    <source>
        <dbReference type="RuleBase" id="RU000639"/>
    </source>
</evidence>
<evidence type="ECO:0000256" key="7">
    <source>
        <dbReference type="ARBA" id="ARBA00053401"/>
    </source>
</evidence>
<evidence type="ECO:0000256" key="3">
    <source>
        <dbReference type="ARBA" id="ARBA00011738"/>
    </source>
</evidence>
<dbReference type="Proteomes" id="UP000029708">
    <property type="component" value="Unassembled WGS sequence"/>
</dbReference>
<feature type="region of interest" description="Disordered" evidence="13">
    <location>
        <begin position="1"/>
        <end position="34"/>
    </location>
</feature>
<keyword evidence="6 10" id="KW-0143">Chaperone</keyword>
<dbReference type="PROSITE" id="PS01071">
    <property type="entry name" value="GRPE"/>
    <property type="match status" value="1"/>
</dbReference>
<evidence type="ECO:0000256" key="12">
    <source>
        <dbReference type="RuleBase" id="RU004478"/>
    </source>
</evidence>
<evidence type="ECO:0000256" key="6">
    <source>
        <dbReference type="ARBA" id="ARBA00023186"/>
    </source>
</evidence>
<keyword evidence="16" id="KW-1185">Reference proteome</keyword>
<comment type="subunit">
    <text evidence="3 10">Homodimer.</text>
</comment>
<evidence type="ECO:0000256" key="1">
    <source>
        <dbReference type="ARBA" id="ARBA00004496"/>
    </source>
</evidence>
<dbReference type="HOGENOM" id="CLU_057217_6_0_6"/>
<dbReference type="Proteomes" id="UP000560000">
    <property type="component" value="Unassembled WGS sequence"/>
</dbReference>
<accession>A0A099CWT8</accession>
<comment type="similarity">
    <text evidence="2 10 12">Belongs to the GrpE family.</text>
</comment>